<name>A0A382FEZ1_9ZZZZ</name>
<reference evidence="2" key="1">
    <citation type="submission" date="2018-05" db="EMBL/GenBank/DDBJ databases">
        <authorList>
            <person name="Lanie J.A."/>
            <person name="Ng W.-L."/>
            <person name="Kazmierczak K.M."/>
            <person name="Andrzejewski T.M."/>
            <person name="Davidsen T.M."/>
            <person name="Wayne K.J."/>
            <person name="Tettelin H."/>
            <person name="Glass J.I."/>
            <person name="Rusch D."/>
            <person name="Podicherti R."/>
            <person name="Tsui H.-C.T."/>
            <person name="Winkler M.E."/>
        </authorList>
    </citation>
    <scope>NUCLEOTIDE SEQUENCE</scope>
</reference>
<sequence>MLTSWLRFPAPQGTGSGGEAGRVPQGRKALNGSLPGLTGFSSPCIDFSSARPTP</sequence>
<accession>A0A382FEZ1</accession>
<proteinExistence type="predicted"/>
<dbReference type="AlphaFoldDB" id="A0A382FEZ1"/>
<evidence type="ECO:0000313" key="2">
    <source>
        <dbReference type="EMBL" id="SVB61656.1"/>
    </source>
</evidence>
<organism evidence="2">
    <name type="scientific">marine metagenome</name>
    <dbReference type="NCBI Taxonomy" id="408172"/>
    <lineage>
        <taxon>unclassified sequences</taxon>
        <taxon>metagenomes</taxon>
        <taxon>ecological metagenomes</taxon>
    </lineage>
</organism>
<feature type="non-terminal residue" evidence="2">
    <location>
        <position position="54"/>
    </location>
</feature>
<gene>
    <name evidence="2" type="ORF">METZ01_LOCUS214510</name>
</gene>
<dbReference type="EMBL" id="UINC01049636">
    <property type="protein sequence ID" value="SVB61656.1"/>
    <property type="molecule type" value="Genomic_DNA"/>
</dbReference>
<evidence type="ECO:0000256" key="1">
    <source>
        <dbReference type="SAM" id="MobiDB-lite"/>
    </source>
</evidence>
<protein>
    <submittedName>
        <fullName evidence="2">Uncharacterized protein</fullName>
    </submittedName>
</protein>
<feature type="region of interest" description="Disordered" evidence="1">
    <location>
        <begin position="1"/>
        <end position="54"/>
    </location>
</feature>